<dbReference type="NCBIfam" id="TIGR00879">
    <property type="entry name" value="SP"/>
    <property type="match status" value="1"/>
</dbReference>
<protein>
    <recommendedName>
        <fullName evidence="11">Major facilitator superfamily (MFS) profile domain-containing protein</fullName>
    </recommendedName>
</protein>
<evidence type="ECO:0000313" key="12">
    <source>
        <dbReference type="EMBL" id="KXT07015.1"/>
    </source>
</evidence>
<evidence type="ECO:0000256" key="4">
    <source>
        <dbReference type="ARBA" id="ARBA00022692"/>
    </source>
</evidence>
<feature type="transmembrane region" description="Helical" evidence="10">
    <location>
        <begin position="163"/>
        <end position="184"/>
    </location>
</feature>
<dbReference type="PRINTS" id="PR00171">
    <property type="entry name" value="SUGRTRNSPORT"/>
</dbReference>
<feature type="transmembrane region" description="Helical" evidence="10">
    <location>
        <begin position="137"/>
        <end position="157"/>
    </location>
</feature>
<keyword evidence="5 10" id="KW-1133">Transmembrane helix</keyword>
<feature type="region of interest" description="Disordered" evidence="9">
    <location>
        <begin position="1"/>
        <end position="27"/>
    </location>
</feature>
<feature type="transmembrane region" description="Helical" evidence="10">
    <location>
        <begin position="436"/>
        <end position="458"/>
    </location>
</feature>
<feature type="transmembrane region" description="Helical" evidence="10">
    <location>
        <begin position="504"/>
        <end position="522"/>
    </location>
</feature>
<proteinExistence type="inferred from homology"/>
<dbReference type="InterPro" id="IPR005828">
    <property type="entry name" value="MFS_sugar_transport-like"/>
</dbReference>
<dbReference type="InterPro" id="IPR050814">
    <property type="entry name" value="Myo-inositol_Transporter"/>
</dbReference>
<evidence type="ECO:0000256" key="2">
    <source>
        <dbReference type="ARBA" id="ARBA00010992"/>
    </source>
</evidence>
<evidence type="ECO:0000256" key="7">
    <source>
        <dbReference type="ARBA" id="ARBA00049119"/>
    </source>
</evidence>
<dbReference type="InterPro" id="IPR020846">
    <property type="entry name" value="MFS_dom"/>
</dbReference>
<dbReference type="Pfam" id="PF00083">
    <property type="entry name" value="Sugar_tr"/>
    <property type="match status" value="1"/>
</dbReference>
<accession>A0A139HX23</accession>
<comment type="catalytic activity">
    <reaction evidence="7">
        <text>myo-inositol(out) + H(+)(out) = myo-inositol(in) + H(+)(in)</text>
        <dbReference type="Rhea" id="RHEA:60364"/>
        <dbReference type="ChEBI" id="CHEBI:15378"/>
        <dbReference type="ChEBI" id="CHEBI:17268"/>
    </reaction>
</comment>
<evidence type="ECO:0000256" key="10">
    <source>
        <dbReference type="SAM" id="Phobius"/>
    </source>
</evidence>
<dbReference type="EMBL" id="LFZN01000004">
    <property type="protein sequence ID" value="KXT07015.1"/>
    <property type="molecule type" value="Genomic_DNA"/>
</dbReference>
<dbReference type="OrthoDB" id="6339427at2759"/>
<feature type="compositionally biased region" description="Acidic residues" evidence="9">
    <location>
        <begin position="14"/>
        <end position="27"/>
    </location>
</feature>
<dbReference type="PANTHER" id="PTHR48020">
    <property type="entry name" value="PROTON MYO-INOSITOL COTRANSPORTER"/>
    <property type="match status" value="1"/>
</dbReference>
<dbReference type="GO" id="GO:0005366">
    <property type="term" value="F:myo-inositol:proton symporter activity"/>
    <property type="evidence" value="ECO:0007669"/>
    <property type="project" value="TreeGrafter"/>
</dbReference>
<comment type="caution">
    <text evidence="12">The sequence shown here is derived from an EMBL/GenBank/DDBJ whole genome shotgun (WGS) entry which is preliminary data.</text>
</comment>
<feature type="transmembrane region" description="Helical" evidence="10">
    <location>
        <begin position="341"/>
        <end position="360"/>
    </location>
</feature>
<dbReference type="InterPro" id="IPR036259">
    <property type="entry name" value="MFS_trans_sf"/>
</dbReference>
<feature type="transmembrane region" description="Helical" evidence="10">
    <location>
        <begin position="196"/>
        <end position="219"/>
    </location>
</feature>
<dbReference type="PROSITE" id="PS00216">
    <property type="entry name" value="SUGAR_TRANSPORT_1"/>
    <property type="match status" value="2"/>
</dbReference>
<dbReference type="InterPro" id="IPR003663">
    <property type="entry name" value="Sugar/inositol_transpt"/>
</dbReference>
<gene>
    <name evidence="12" type="ORF">AC578_7202</name>
</gene>
<name>A0A139HX23_9PEZI</name>
<feature type="transmembrane region" description="Helical" evidence="10">
    <location>
        <begin position="397"/>
        <end position="416"/>
    </location>
</feature>
<evidence type="ECO:0000256" key="1">
    <source>
        <dbReference type="ARBA" id="ARBA00004141"/>
    </source>
</evidence>
<sequence>MNNDHSGKGRPSPPEDDTAIELDEMRQDDDELDANQPLIADDAVAVADAQIAPQARITIRNAGHVIRFLTLSAGISGLLFGFDTGVISSTLVSIGSDLSHRPLNTADKSLITAITSLLALFSAPSTGFLADKYGRKSAILCPALLFALGAIVQAFSFEVWTMALGRALVGAAVGVASGAVPMYITELAPAELRGRLVTVQSLFITGGQVVAYLIGWMFAAHPQGWRWMVGVGAIPAVLQLILLFWMPETPRWLLQTGQDERARHVLHQVFATLPRNDRDRVVQHVLFSVRNEILAEDKPPLGEAASDDGTGFRATAKELISVPANKRALIIAAGLQGLQQLCGFNSLMYFSATIFSLVGFTSPIGTSLSIAATNFVFTVVAFAYIDSIGRRNILLRSIPFMALGLLACSISFLFIHPNESQTSELDDTQRTGPWSIVLLCSLVFYVAAYAVGLGCVPWQQSELFPLRVRSLGSGLATATNWSSNFFVGITFLPMMSLLGASTTFLLYCLICLGGWFCVWSIYPETAGLELEEISSILKDSFGVSESIERFRHRRNTALNSNEGSDHT</sequence>
<evidence type="ECO:0000256" key="8">
    <source>
        <dbReference type="RuleBase" id="RU003346"/>
    </source>
</evidence>
<comment type="similarity">
    <text evidence="2 8">Belongs to the major facilitator superfamily. Sugar transporter (TC 2.A.1.1) family.</text>
</comment>
<evidence type="ECO:0000256" key="3">
    <source>
        <dbReference type="ARBA" id="ARBA00022448"/>
    </source>
</evidence>
<dbReference type="GO" id="GO:0016020">
    <property type="term" value="C:membrane"/>
    <property type="evidence" value="ECO:0007669"/>
    <property type="project" value="UniProtKB-SubCell"/>
</dbReference>
<dbReference type="Proteomes" id="UP000070133">
    <property type="component" value="Unassembled WGS sequence"/>
</dbReference>
<dbReference type="PROSITE" id="PS00217">
    <property type="entry name" value="SUGAR_TRANSPORT_2"/>
    <property type="match status" value="1"/>
</dbReference>
<evidence type="ECO:0000256" key="9">
    <source>
        <dbReference type="SAM" id="MobiDB-lite"/>
    </source>
</evidence>
<comment type="subcellular location">
    <subcellularLocation>
        <location evidence="1">Membrane</location>
        <topology evidence="1">Multi-pass membrane protein</topology>
    </subcellularLocation>
</comment>
<keyword evidence="3 8" id="KW-0813">Transport</keyword>
<keyword evidence="13" id="KW-1185">Reference proteome</keyword>
<feature type="transmembrane region" description="Helical" evidence="10">
    <location>
        <begin position="225"/>
        <end position="245"/>
    </location>
</feature>
<dbReference type="AlphaFoldDB" id="A0A139HX23"/>
<feature type="transmembrane region" description="Helical" evidence="10">
    <location>
        <begin position="65"/>
        <end position="89"/>
    </location>
</feature>
<keyword evidence="6 10" id="KW-0472">Membrane</keyword>
<reference evidence="12 13" key="1">
    <citation type="submission" date="2015-07" db="EMBL/GenBank/DDBJ databases">
        <title>Comparative genomics of the Sigatoka disease complex on banana suggests a link between parallel evolutionary changes in Pseudocercospora fijiensis and Pseudocercospora eumusae and increased virulence on the banana host.</title>
        <authorList>
            <person name="Chang T.-C."/>
            <person name="Salvucci A."/>
            <person name="Crous P.W."/>
            <person name="Stergiopoulos I."/>
        </authorList>
    </citation>
    <scope>NUCLEOTIDE SEQUENCE [LARGE SCALE GENOMIC DNA]</scope>
    <source>
        <strain evidence="12 13">CBS 114824</strain>
    </source>
</reference>
<organism evidence="12 13">
    <name type="scientific">Pseudocercospora eumusae</name>
    <dbReference type="NCBI Taxonomy" id="321146"/>
    <lineage>
        <taxon>Eukaryota</taxon>
        <taxon>Fungi</taxon>
        <taxon>Dikarya</taxon>
        <taxon>Ascomycota</taxon>
        <taxon>Pezizomycotina</taxon>
        <taxon>Dothideomycetes</taxon>
        <taxon>Dothideomycetidae</taxon>
        <taxon>Mycosphaerellales</taxon>
        <taxon>Mycosphaerellaceae</taxon>
        <taxon>Pseudocercospora</taxon>
    </lineage>
</organism>
<evidence type="ECO:0000256" key="5">
    <source>
        <dbReference type="ARBA" id="ARBA00022989"/>
    </source>
</evidence>
<keyword evidence="4 10" id="KW-0812">Transmembrane</keyword>
<evidence type="ECO:0000256" key="6">
    <source>
        <dbReference type="ARBA" id="ARBA00023136"/>
    </source>
</evidence>
<dbReference type="InterPro" id="IPR005829">
    <property type="entry name" value="Sugar_transporter_CS"/>
</dbReference>
<dbReference type="SUPFAM" id="SSF103473">
    <property type="entry name" value="MFS general substrate transporter"/>
    <property type="match status" value="1"/>
</dbReference>
<dbReference type="GO" id="GO:1904679">
    <property type="term" value="P:myo-inositol import across plasma membrane"/>
    <property type="evidence" value="ECO:0007669"/>
    <property type="project" value="TreeGrafter"/>
</dbReference>
<dbReference type="PROSITE" id="PS50850">
    <property type="entry name" value="MFS"/>
    <property type="match status" value="1"/>
</dbReference>
<feature type="transmembrane region" description="Helical" evidence="10">
    <location>
        <begin position="470"/>
        <end position="492"/>
    </location>
</feature>
<dbReference type="FunFam" id="1.20.1250.20:FF:000073">
    <property type="entry name" value="MFS myo-inositol transporter, putative"/>
    <property type="match status" value="1"/>
</dbReference>
<feature type="domain" description="Major facilitator superfamily (MFS) profile" evidence="11">
    <location>
        <begin position="69"/>
        <end position="526"/>
    </location>
</feature>
<feature type="transmembrane region" description="Helical" evidence="10">
    <location>
        <begin position="109"/>
        <end position="130"/>
    </location>
</feature>
<dbReference type="PANTHER" id="PTHR48020:SF12">
    <property type="entry name" value="PROTON MYO-INOSITOL COTRANSPORTER"/>
    <property type="match status" value="1"/>
</dbReference>
<dbReference type="Gene3D" id="1.20.1250.20">
    <property type="entry name" value="MFS general substrate transporter like domains"/>
    <property type="match status" value="1"/>
</dbReference>
<evidence type="ECO:0000313" key="13">
    <source>
        <dbReference type="Proteomes" id="UP000070133"/>
    </source>
</evidence>
<feature type="transmembrane region" description="Helical" evidence="10">
    <location>
        <begin position="366"/>
        <end position="385"/>
    </location>
</feature>
<evidence type="ECO:0000259" key="11">
    <source>
        <dbReference type="PROSITE" id="PS50850"/>
    </source>
</evidence>